<dbReference type="AlphaFoldDB" id="A0A4S5EEW9"/>
<keyword evidence="2" id="KW-0238">DNA-binding</keyword>
<evidence type="ECO:0000259" key="6">
    <source>
        <dbReference type="Pfam" id="PF13305"/>
    </source>
</evidence>
<accession>A0A4S5EEW9</accession>
<dbReference type="EMBL" id="SSXH01000426">
    <property type="protein sequence ID" value="THJ70477.1"/>
    <property type="molecule type" value="Genomic_DNA"/>
</dbReference>
<evidence type="ECO:0000313" key="7">
    <source>
        <dbReference type="EMBL" id="THJ70477.1"/>
    </source>
</evidence>
<dbReference type="OrthoDB" id="71867at2"/>
<gene>
    <name evidence="7" type="ORF">E7Y31_15760</name>
</gene>
<feature type="domain" description="HTH-type transcriptional regulator MT1864/Rv1816-like C-terminal" evidence="6">
    <location>
        <begin position="105"/>
        <end position="190"/>
    </location>
</feature>
<dbReference type="Proteomes" id="UP000305282">
    <property type="component" value="Unassembled WGS sequence"/>
</dbReference>
<sequence length="201" mass="21464">MGTPQALGGLPLAPVAPRPELAPTSPRVGEIITVARAVLEQEGAAALTMRRLGELLGIRAPSLYKHLAGKMQLETMLVDAALVETGDLLHGVVDRADAAGVLGDLLAAYRAHARAQPNLYRLVTAGPLRRDQLTAGVEKWAGEPFYRAMGEPYRAQALWAAAHGTVILELDGRYLPGSDLDQTWAALTAAFRRPVDDDRSG</sequence>
<dbReference type="GO" id="GO:0003677">
    <property type="term" value="F:DNA binding"/>
    <property type="evidence" value="ECO:0007669"/>
    <property type="project" value="UniProtKB-KW"/>
</dbReference>
<keyword evidence="8" id="KW-1185">Reference proteome</keyword>
<dbReference type="InterPro" id="IPR025996">
    <property type="entry name" value="MT1864/Rv1816-like_C"/>
</dbReference>
<keyword evidence="3" id="KW-0804">Transcription</keyword>
<dbReference type="RefSeq" id="WP_136448779.1">
    <property type="nucleotide sequence ID" value="NZ_CADCWT010000102.1"/>
</dbReference>
<reference evidence="7 8" key="1">
    <citation type="submission" date="2019-04" db="EMBL/GenBank/DDBJ databases">
        <title>Draft genome sequences for three unisolated Alnus-infective Frankia Sp+ strains, AgTrS, AiOr and AvVan, the first sequenced Frankia strains able to sporulate in-planta.</title>
        <authorList>
            <person name="Bethencourt L."/>
            <person name="Vautrin F."/>
            <person name="Taib N."/>
            <person name="Dubost A."/>
            <person name="Castro-Garcia L."/>
            <person name="Imbaud O."/>
            <person name="Abrouk D."/>
            <person name="Fournier P."/>
            <person name="Briolay J."/>
            <person name="Nguyen A."/>
            <person name="Normand P."/>
            <person name="Fernandez M.P."/>
            <person name="Brochier-Armanet C."/>
            <person name="Herrera-Belaroussi A."/>
        </authorList>
    </citation>
    <scope>NUCLEOTIDE SEQUENCE [LARGE SCALE GENOMIC DNA]</scope>
    <source>
        <strain evidence="7 8">AvVan</strain>
    </source>
</reference>
<dbReference type="Pfam" id="PF00440">
    <property type="entry name" value="TetR_N"/>
    <property type="match status" value="1"/>
</dbReference>
<dbReference type="InterPro" id="IPR001647">
    <property type="entry name" value="HTH_TetR"/>
</dbReference>
<keyword evidence="1" id="KW-0805">Transcription regulation</keyword>
<dbReference type="InterPro" id="IPR009057">
    <property type="entry name" value="Homeodomain-like_sf"/>
</dbReference>
<evidence type="ECO:0000256" key="1">
    <source>
        <dbReference type="ARBA" id="ARBA00023015"/>
    </source>
</evidence>
<evidence type="ECO:0000259" key="5">
    <source>
        <dbReference type="Pfam" id="PF00440"/>
    </source>
</evidence>
<evidence type="ECO:0000256" key="2">
    <source>
        <dbReference type="ARBA" id="ARBA00023125"/>
    </source>
</evidence>
<organism evidence="7 8">
    <name type="scientific">Candidatus Frankia alpina</name>
    <dbReference type="NCBI Taxonomy" id="2699483"/>
    <lineage>
        <taxon>Bacteria</taxon>
        <taxon>Bacillati</taxon>
        <taxon>Actinomycetota</taxon>
        <taxon>Actinomycetes</taxon>
        <taxon>Frankiales</taxon>
        <taxon>Frankiaceae</taxon>
        <taxon>Frankia</taxon>
    </lineage>
</organism>
<protein>
    <submittedName>
        <fullName evidence="7">TetR/AcrR family transcriptional regulator</fullName>
    </submittedName>
</protein>
<dbReference type="Gene3D" id="1.10.10.60">
    <property type="entry name" value="Homeodomain-like"/>
    <property type="match status" value="1"/>
</dbReference>
<name>A0A4S5EEW9_9ACTN</name>
<dbReference type="InterPro" id="IPR036271">
    <property type="entry name" value="Tet_transcr_reg_TetR-rel_C_sf"/>
</dbReference>
<proteinExistence type="predicted"/>
<evidence type="ECO:0000313" key="8">
    <source>
        <dbReference type="Proteomes" id="UP000305282"/>
    </source>
</evidence>
<dbReference type="SUPFAM" id="SSF46689">
    <property type="entry name" value="Homeodomain-like"/>
    <property type="match status" value="1"/>
</dbReference>
<evidence type="ECO:0000256" key="3">
    <source>
        <dbReference type="ARBA" id="ARBA00023163"/>
    </source>
</evidence>
<feature type="domain" description="HTH tetR-type" evidence="5">
    <location>
        <begin position="31"/>
        <end position="73"/>
    </location>
</feature>
<dbReference type="Gene3D" id="1.10.357.10">
    <property type="entry name" value="Tetracycline Repressor, domain 2"/>
    <property type="match status" value="1"/>
</dbReference>
<feature type="region of interest" description="Disordered" evidence="4">
    <location>
        <begin position="1"/>
        <end position="21"/>
    </location>
</feature>
<dbReference type="Pfam" id="PF13305">
    <property type="entry name" value="TetR_C_33"/>
    <property type="match status" value="1"/>
</dbReference>
<comment type="caution">
    <text evidence="7">The sequence shown here is derived from an EMBL/GenBank/DDBJ whole genome shotgun (WGS) entry which is preliminary data.</text>
</comment>
<evidence type="ECO:0000256" key="4">
    <source>
        <dbReference type="SAM" id="MobiDB-lite"/>
    </source>
</evidence>
<dbReference type="SUPFAM" id="SSF48498">
    <property type="entry name" value="Tetracyclin repressor-like, C-terminal domain"/>
    <property type="match status" value="1"/>
</dbReference>